<dbReference type="Proteomes" id="UP001231189">
    <property type="component" value="Unassembled WGS sequence"/>
</dbReference>
<dbReference type="GO" id="GO:0003676">
    <property type="term" value="F:nucleic acid binding"/>
    <property type="evidence" value="ECO:0007669"/>
    <property type="project" value="InterPro"/>
</dbReference>
<gene>
    <name evidence="3" type="ORF">QYE76_035555</name>
</gene>
<keyword evidence="4" id="KW-1185">Reference proteome</keyword>
<dbReference type="PROSITE" id="PS50879">
    <property type="entry name" value="RNASE_H_1"/>
    <property type="match status" value="1"/>
</dbReference>
<proteinExistence type="predicted"/>
<feature type="domain" description="RNase H type-1" evidence="2">
    <location>
        <begin position="65"/>
        <end position="195"/>
    </location>
</feature>
<comment type="caution">
    <text evidence="3">The sequence shown here is derived from an EMBL/GenBank/DDBJ whole genome shotgun (WGS) entry which is preliminary data.</text>
</comment>
<dbReference type="InterPro" id="IPR036397">
    <property type="entry name" value="RNaseH_sf"/>
</dbReference>
<feature type="region of interest" description="Disordered" evidence="1">
    <location>
        <begin position="209"/>
        <end position="237"/>
    </location>
</feature>
<evidence type="ECO:0000259" key="2">
    <source>
        <dbReference type="PROSITE" id="PS50879"/>
    </source>
</evidence>
<dbReference type="CDD" id="cd09279">
    <property type="entry name" value="RNase_HI_like"/>
    <property type="match status" value="1"/>
</dbReference>
<dbReference type="InterPro" id="IPR002156">
    <property type="entry name" value="RNaseH_domain"/>
</dbReference>
<organism evidence="3 4">
    <name type="scientific">Lolium multiflorum</name>
    <name type="common">Italian ryegrass</name>
    <name type="synonym">Lolium perenne subsp. multiflorum</name>
    <dbReference type="NCBI Taxonomy" id="4521"/>
    <lineage>
        <taxon>Eukaryota</taxon>
        <taxon>Viridiplantae</taxon>
        <taxon>Streptophyta</taxon>
        <taxon>Embryophyta</taxon>
        <taxon>Tracheophyta</taxon>
        <taxon>Spermatophyta</taxon>
        <taxon>Magnoliopsida</taxon>
        <taxon>Liliopsida</taxon>
        <taxon>Poales</taxon>
        <taxon>Poaceae</taxon>
        <taxon>BOP clade</taxon>
        <taxon>Pooideae</taxon>
        <taxon>Poodae</taxon>
        <taxon>Poeae</taxon>
        <taxon>Poeae Chloroplast Group 2 (Poeae type)</taxon>
        <taxon>Loliodinae</taxon>
        <taxon>Loliinae</taxon>
        <taxon>Lolium</taxon>
    </lineage>
</organism>
<dbReference type="AlphaFoldDB" id="A0AAD8VLA1"/>
<sequence length="406" mass="45161">MENYSLLMGDRALMEMAVVSMEKPSGALPRPAACGRDSCPPDLGFAMAAALEEWMELQNTGPPDLSRTWTMNFDGSKTLEGAGAGVILISPEGDKLKYVLRMTFPNASNNEAEYEALIHGMKMAKACGATRLKIFGDSQLVAQQVMNQCDAVNDSMVAYTEMYNELEKLFDGCEVNHISRLSNDEADVLANIGSQCLAIPPGVFWEEITERSTKPKKSTKKEKNEKPSGAAKEALEEEEEEEQDLVLMVQVPWMQAYISYILRKTIPDDPVEARRVIRRSKAFTVIKGELYKRSISGVLQRQLSSHKVMNTRSIPKFFYETKKSIGCLVPRKHCLVHQGQGPSAEIKEFANLTGAVLKPNNLSGTFRSGPEKRPMVKRKINEEIGPCVHPLVFSSSIKERTYLAMA</sequence>
<evidence type="ECO:0000313" key="4">
    <source>
        <dbReference type="Proteomes" id="UP001231189"/>
    </source>
</evidence>
<name>A0AAD8VLA1_LOLMU</name>
<dbReference type="InterPro" id="IPR012337">
    <property type="entry name" value="RNaseH-like_sf"/>
</dbReference>
<dbReference type="EMBL" id="JAUUTY010000007">
    <property type="protein sequence ID" value="KAK1611882.1"/>
    <property type="molecule type" value="Genomic_DNA"/>
</dbReference>
<reference evidence="3" key="1">
    <citation type="submission" date="2023-07" db="EMBL/GenBank/DDBJ databases">
        <title>A chromosome-level genome assembly of Lolium multiflorum.</title>
        <authorList>
            <person name="Chen Y."/>
            <person name="Copetti D."/>
            <person name="Kolliker R."/>
            <person name="Studer B."/>
        </authorList>
    </citation>
    <scope>NUCLEOTIDE SEQUENCE</scope>
    <source>
        <strain evidence="3">02402/16</strain>
        <tissue evidence="3">Leaf</tissue>
    </source>
</reference>
<accession>A0AAD8VLA1</accession>
<evidence type="ECO:0000313" key="3">
    <source>
        <dbReference type="EMBL" id="KAK1611882.1"/>
    </source>
</evidence>
<dbReference type="PANTHER" id="PTHR48475">
    <property type="entry name" value="RIBONUCLEASE H"/>
    <property type="match status" value="1"/>
</dbReference>
<dbReference type="PANTHER" id="PTHR48475:SF2">
    <property type="entry name" value="RIBONUCLEASE H"/>
    <property type="match status" value="1"/>
</dbReference>
<dbReference type="SUPFAM" id="SSF53098">
    <property type="entry name" value="Ribonuclease H-like"/>
    <property type="match status" value="1"/>
</dbReference>
<dbReference type="Gene3D" id="3.30.420.10">
    <property type="entry name" value="Ribonuclease H-like superfamily/Ribonuclease H"/>
    <property type="match status" value="1"/>
</dbReference>
<protein>
    <recommendedName>
        <fullName evidence="2">RNase H type-1 domain-containing protein</fullName>
    </recommendedName>
</protein>
<dbReference type="GO" id="GO:0004523">
    <property type="term" value="F:RNA-DNA hybrid ribonuclease activity"/>
    <property type="evidence" value="ECO:0007669"/>
    <property type="project" value="InterPro"/>
</dbReference>
<evidence type="ECO:0000256" key="1">
    <source>
        <dbReference type="SAM" id="MobiDB-lite"/>
    </source>
</evidence>
<dbReference type="Pfam" id="PF13456">
    <property type="entry name" value="RVT_3"/>
    <property type="match status" value="1"/>
</dbReference>